<dbReference type="InterPro" id="IPR018062">
    <property type="entry name" value="HTH_AraC-typ_CS"/>
</dbReference>
<dbReference type="EMBL" id="CP058649">
    <property type="protein sequence ID" value="QUI25234.1"/>
    <property type="molecule type" value="Genomic_DNA"/>
</dbReference>
<evidence type="ECO:0000313" key="6">
    <source>
        <dbReference type="Proteomes" id="UP000683246"/>
    </source>
</evidence>
<evidence type="ECO:0000256" key="3">
    <source>
        <dbReference type="ARBA" id="ARBA00023163"/>
    </source>
</evidence>
<gene>
    <name evidence="5" type="ORF">HZI73_24335</name>
</gene>
<keyword evidence="6" id="KW-1185">Reference proteome</keyword>
<dbReference type="PANTHER" id="PTHR43280:SF2">
    <property type="entry name" value="HTH-TYPE TRANSCRIPTIONAL REGULATOR EXSA"/>
    <property type="match status" value="1"/>
</dbReference>
<dbReference type="InterPro" id="IPR009057">
    <property type="entry name" value="Homeodomain-like_sf"/>
</dbReference>
<keyword evidence="1" id="KW-0805">Transcription regulation</keyword>
<dbReference type="SMART" id="SM00342">
    <property type="entry name" value="HTH_ARAC"/>
    <property type="match status" value="1"/>
</dbReference>
<dbReference type="SUPFAM" id="SSF51215">
    <property type="entry name" value="Regulatory protein AraC"/>
    <property type="match status" value="1"/>
</dbReference>
<dbReference type="Pfam" id="PF02311">
    <property type="entry name" value="AraC_binding"/>
    <property type="match status" value="1"/>
</dbReference>
<dbReference type="GO" id="GO:0003700">
    <property type="term" value="F:DNA-binding transcription factor activity"/>
    <property type="evidence" value="ECO:0007669"/>
    <property type="project" value="InterPro"/>
</dbReference>
<sequence length="265" mass="31151">MKRFLNNKRWDIIVSNKAECMPEWDWYTKKNNWIGYHLWYVESGEATVETNGRITKLLEGDVYLFNLLQAHYCQHNPDKPLTVLTVYFRESEGLHQNYGQHLGSTKLIYDNPMFVRKLFENLRADFKSGNREEALIWLNAILSEQLLQLKTSEVSRIKKIVNSINNKPTYPYTLSYLANQCGYSINHFLRLFKQEIGVTPMTYCLQVKMNLAKHYILYSNYTINEIAILCGYKDVAYFSKQFKQLSGMSPSVFRNAFMTQPDQTK</sequence>
<dbReference type="Gene3D" id="1.10.10.60">
    <property type="entry name" value="Homeodomain-like"/>
    <property type="match status" value="2"/>
</dbReference>
<dbReference type="InterPro" id="IPR037923">
    <property type="entry name" value="HTH-like"/>
</dbReference>
<name>A0A8J8MPI1_9FIRM</name>
<accession>A0A8J8MPI1</accession>
<dbReference type="Pfam" id="PF12833">
    <property type="entry name" value="HTH_18"/>
    <property type="match status" value="1"/>
</dbReference>
<dbReference type="AlphaFoldDB" id="A0A8J8MPI1"/>
<dbReference type="PROSITE" id="PS00041">
    <property type="entry name" value="HTH_ARAC_FAMILY_1"/>
    <property type="match status" value="1"/>
</dbReference>
<dbReference type="InterPro" id="IPR018060">
    <property type="entry name" value="HTH_AraC"/>
</dbReference>
<evidence type="ECO:0000259" key="4">
    <source>
        <dbReference type="PROSITE" id="PS01124"/>
    </source>
</evidence>
<protein>
    <submittedName>
        <fullName evidence="5">Helix-turn-helix transcriptional regulator</fullName>
    </submittedName>
</protein>
<proteinExistence type="predicted"/>
<dbReference type="InterPro" id="IPR014710">
    <property type="entry name" value="RmlC-like_jellyroll"/>
</dbReference>
<evidence type="ECO:0000313" key="5">
    <source>
        <dbReference type="EMBL" id="QUI25234.1"/>
    </source>
</evidence>
<dbReference type="Gene3D" id="2.60.120.10">
    <property type="entry name" value="Jelly Rolls"/>
    <property type="match status" value="1"/>
</dbReference>
<keyword evidence="2" id="KW-0238">DNA-binding</keyword>
<dbReference type="InterPro" id="IPR020449">
    <property type="entry name" value="Tscrpt_reg_AraC-type_HTH"/>
</dbReference>
<keyword evidence="3" id="KW-0804">Transcription</keyword>
<dbReference type="PRINTS" id="PR00032">
    <property type="entry name" value="HTHARAC"/>
</dbReference>
<evidence type="ECO:0000256" key="1">
    <source>
        <dbReference type="ARBA" id="ARBA00023015"/>
    </source>
</evidence>
<evidence type="ECO:0000256" key="2">
    <source>
        <dbReference type="ARBA" id="ARBA00023125"/>
    </source>
</evidence>
<organism evidence="5 6">
    <name type="scientific">Vallitalea pronyensis</name>
    <dbReference type="NCBI Taxonomy" id="1348613"/>
    <lineage>
        <taxon>Bacteria</taxon>
        <taxon>Bacillati</taxon>
        <taxon>Bacillota</taxon>
        <taxon>Clostridia</taxon>
        <taxon>Lachnospirales</taxon>
        <taxon>Vallitaleaceae</taxon>
        <taxon>Vallitalea</taxon>
    </lineage>
</organism>
<dbReference type="SUPFAM" id="SSF46689">
    <property type="entry name" value="Homeodomain-like"/>
    <property type="match status" value="2"/>
</dbReference>
<dbReference type="GO" id="GO:0043565">
    <property type="term" value="F:sequence-specific DNA binding"/>
    <property type="evidence" value="ECO:0007669"/>
    <property type="project" value="InterPro"/>
</dbReference>
<dbReference type="Proteomes" id="UP000683246">
    <property type="component" value="Chromosome"/>
</dbReference>
<reference evidence="5" key="1">
    <citation type="submission" date="2020-07" db="EMBL/GenBank/DDBJ databases">
        <title>Vallitalea pronyensis genome.</title>
        <authorList>
            <person name="Postec A."/>
        </authorList>
    </citation>
    <scope>NUCLEOTIDE SEQUENCE</scope>
    <source>
        <strain evidence="5">FatNI3</strain>
    </source>
</reference>
<dbReference type="KEGG" id="vpy:HZI73_24335"/>
<feature type="domain" description="HTH araC/xylS-type" evidence="4">
    <location>
        <begin position="158"/>
        <end position="256"/>
    </location>
</feature>
<dbReference type="PROSITE" id="PS01124">
    <property type="entry name" value="HTH_ARAC_FAMILY_2"/>
    <property type="match status" value="1"/>
</dbReference>
<dbReference type="PANTHER" id="PTHR43280">
    <property type="entry name" value="ARAC-FAMILY TRANSCRIPTIONAL REGULATOR"/>
    <property type="match status" value="1"/>
</dbReference>
<dbReference type="RefSeq" id="WP_212695933.1">
    <property type="nucleotide sequence ID" value="NZ_CP058649.1"/>
</dbReference>
<dbReference type="InterPro" id="IPR003313">
    <property type="entry name" value="AraC-bd"/>
</dbReference>